<dbReference type="SUPFAM" id="SSF118310">
    <property type="entry name" value="AN1-like Zinc finger"/>
    <property type="match status" value="1"/>
</dbReference>
<dbReference type="EMBL" id="JAUIRO010000001">
    <property type="protein sequence ID" value="KAK0733650.1"/>
    <property type="molecule type" value="Genomic_DNA"/>
</dbReference>
<dbReference type="InterPro" id="IPR051678">
    <property type="entry name" value="AGP_Transferase"/>
</dbReference>
<dbReference type="GeneID" id="85324137"/>
<dbReference type="Proteomes" id="UP001172101">
    <property type="component" value="Unassembled WGS sequence"/>
</dbReference>
<dbReference type="PANTHER" id="PTHR21310:SF15">
    <property type="entry name" value="AMINOGLYCOSIDE PHOSPHOTRANSFERASE DOMAIN-CONTAINING PROTEIN"/>
    <property type="match status" value="1"/>
</dbReference>
<keyword evidence="3" id="KW-1185">Reference proteome</keyword>
<dbReference type="InterPro" id="IPR011009">
    <property type="entry name" value="Kinase-like_dom_sf"/>
</dbReference>
<evidence type="ECO:0008006" key="4">
    <source>
        <dbReference type="Google" id="ProtNLM"/>
    </source>
</evidence>
<sequence length="474" mass="51832">MLRRCDVEGCRSLAEQSNGSCMICAAHLCADHVRSELHTCPTYQDDDPTAYYAAYGAAKKRHLEVLLAKVNVEALESAASKARQGLSCQTTALSSPSTRVYLTSSPMRRPKLPCRRRARRWRDMARAHPPRRPPPPTSRLPGERVLERGSNTGVLGQHASAGTARVCLRAGVPGECRGYVVCPDGEACGQAAGLEPGHGGAAGPRHGGAGQRVPGAREAPHPAVWVSRPGNRWPGHSRCLCPGALVRNPGAGVSPFGTLEASYIAIVRHHLRMLASLELGNNLLVDNYLTFLWRLSALPQLVADSTSRAGPFYLKHCDDKGDHILVHDEHNITGIIDWEFSSAEAKELAFSSPPMVWPVRDFYDGSNALAEDEVRFTDIFEQRGRGYLGKMVRGGRPWQRYLFFLGGGNSREMIDLEQLFQGLRKSMPARENNAAAISSYPDWKQVPLAGFAKQDAQLLALLRDERAKGEGSSK</sequence>
<organism evidence="2 3">
    <name type="scientific">Lasiosphaeria miniovina</name>
    <dbReference type="NCBI Taxonomy" id="1954250"/>
    <lineage>
        <taxon>Eukaryota</taxon>
        <taxon>Fungi</taxon>
        <taxon>Dikarya</taxon>
        <taxon>Ascomycota</taxon>
        <taxon>Pezizomycotina</taxon>
        <taxon>Sordariomycetes</taxon>
        <taxon>Sordariomycetidae</taxon>
        <taxon>Sordariales</taxon>
        <taxon>Lasiosphaeriaceae</taxon>
        <taxon>Lasiosphaeria</taxon>
    </lineage>
</organism>
<evidence type="ECO:0000313" key="2">
    <source>
        <dbReference type="EMBL" id="KAK0733650.1"/>
    </source>
</evidence>
<dbReference type="AlphaFoldDB" id="A0AA40BG68"/>
<accession>A0AA40BG68</accession>
<feature type="region of interest" description="Disordered" evidence="1">
    <location>
        <begin position="199"/>
        <end position="221"/>
    </location>
</feature>
<feature type="region of interest" description="Disordered" evidence="1">
    <location>
        <begin position="123"/>
        <end position="144"/>
    </location>
</feature>
<dbReference type="RefSeq" id="XP_060302527.1">
    <property type="nucleotide sequence ID" value="XM_060440867.1"/>
</dbReference>
<evidence type="ECO:0000256" key="1">
    <source>
        <dbReference type="SAM" id="MobiDB-lite"/>
    </source>
</evidence>
<reference evidence="2" key="1">
    <citation type="submission" date="2023-06" db="EMBL/GenBank/DDBJ databases">
        <title>Genome-scale phylogeny and comparative genomics of the fungal order Sordariales.</title>
        <authorList>
            <consortium name="Lawrence Berkeley National Laboratory"/>
            <person name="Hensen N."/>
            <person name="Bonometti L."/>
            <person name="Westerberg I."/>
            <person name="Brannstrom I.O."/>
            <person name="Guillou S."/>
            <person name="Cros-Aarteil S."/>
            <person name="Calhoun S."/>
            <person name="Haridas S."/>
            <person name="Kuo A."/>
            <person name="Mondo S."/>
            <person name="Pangilinan J."/>
            <person name="Riley R."/>
            <person name="LaButti K."/>
            <person name="Andreopoulos B."/>
            <person name="Lipzen A."/>
            <person name="Chen C."/>
            <person name="Yanf M."/>
            <person name="Daum C."/>
            <person name="Ng V."/>
            <person name="Clum A."/>
            <person name="Steindorff A."/>
            <person name="Ohm R."/>
            <person name="Martin F."/>
            <person name="Silar P."/>
            <person name="Natvig D."/>
            <person name="Lalanne C."/>
            <person name="Gautier V."/>
            <person name="Ament-velasquez S.L."/>
            <person name="Kruys A."/>
            <person name="Hutchinson M.I."/>
            <person name="Powell A.J."/>
            <person name="Barry K."/>
            <person name="Miller A.N."/>
            <person name="Grigoriev I.V."/>
            <person name="Debuchy R."/>
            <person name="Gladieux P."/>
            <person name="Thoren M.H."/>
            <person name="Johannesson H."/>
        </authorList>
    </citation>
    <scope>NUCLEOTIDE SEQUENCE</scope>
    <source>
        <strain evidence="2">SMH2392-1A</strain>
    </source>
</reference>
<protein>
    <recommendedName>
        <fullName evidence="4">Aminoglycoside phosphotransferase domain-containing protein</fullName>
    </recommendedName>
</protein>
<name>A0AA40BG68_9PEZI</name>
<comment type="caution">
    <text evidence="2">The sequence shown here is derived from an EMBL/GenBank/DDBJ whole genome shotgun (WGS) entry which is preliminary data.</text>
</comment>
<dbReference type="SUPFAM" id="SSF56112">
    <property type="entry name" value="Protein kinase-like (PK-like)"/>
    <property type="match status" value="1"/>
</dbReference>
<proteinExistence type="predicted"/>
<dbReference type="InterPro" id="IPR035896">
    <property type="entry name" value="AN1-like_Znf"/>
</dbReference>
<feature type="compositionally biased region" description="Gly residues" evidence="1">
    <location>
        <begin position="199"/>
        <end position="210"/>
    </location>
</feature>
<evidence type="ECO:0000313" key="3">
    <source>
        <dbReference type="Proteomes" id="UP001172101"/>
    </source>
</evidence>
<gene>
    <name evidence="2" type="ORF">B0T26DRAFT_685239</name>
</gene>
<dbReference type="PANTHER" id="PTHR21310">
    <property type="entry name" value="AMINOGLYCOSIDE PHOSPHOTRANSFERASE-RELATED-RELATED"/>
    <property type="match status" value="1"/>
</dbReference>